<dbReference type="SUPFAM" id="SSF47031">
    <property type="entry name" value="Second domain of FERM"/>
    <property type="match status" value="1"/>
</dbReference>
<dbReference type="InterPro" id="IPR035963">
    <property type="entry name" value="FERM_2"/>
</dbReference>
<dbReference type="InterPro" id="IPR018980">
    <property type="entry name" value="FERM_PH-like_C"/>
</dbReference>
<dbReference type="Gene3D" id="2.30.29.30">
    <property type="entry name" value="Pleckstrin-homology domain (PH domain)/Phosphotyrosine-binding domain (PTB)"/>
    <property type="match status" value="1"/>
</dbReference>
<dbReference type="SMART" id="SM01196">
    <property type="entry name" value="FERM_C"/>
    <property type="match status" value="1"/>
</dbReference>
<reference evidence="7" key="1">
    <citation type="submission" date="2016-11" db="UniProtKB">
        <authorList>
            <consortium name="WormBaseParasite"/>
        </authorList>
    </citation>
    <scope>IDENTIFICATION</scope>
</reference>
<dbReference type="SUPFAM" id="SSF50729">
    <property type="entry name" value="PH domain-like"/>
    <property type="match status" value="1"/>
</dbReference>
<accession>A0A1I7S338</accession>
<dbReference type="AlphaFoldDB" id="A0A1I7S338"/>
<dbReference type="GO" id="GO:0005737">
    <property type="term" value="C:cytoplasm"/>
    <property type="evidence" value="ECO:0007669"/>
    <property type="project" value="UniProtKB-SubCell"/>
</dbReference>
<dbReference type="InterPro" id="IPR019749">
    <property type="entry name" value="Band_41_domain"/>
</dbReference>
<comment type="subcellular location">
    <subcellularLocation>
        <location evidence="1">Cytoplasm</location>
    </subcellularLocation>
</comment>
<dbReference type="SMART" id="SM00295">
    <property type="entry name" value="B41"/>
    <property type="match status" value="1"/>
</dbReference>
<dbReference type="InterPro" id="IPR047176">
    <property type="entry name" value="FRMD4A/B"/>
</dbReference>
<feature type="region of interest" description="Disordered" evidence="4">
    <location>
        <begin position="759"/>
        <end position="792"/>
    </location>
</feature>
<proteinExistence type="predicted"/>
<dbReference type="WBParaSite" id="BXY_0741800.1">
    <property type="protein sequence ID" value="BXY_0741800.1"/>
    <property type="gene ID" value="BXY_0741800"/>
</dbReference>
<protein>
    <submittedName>
        <fullName evidence="7">FERM domain-containing protein</fullName>
    </submittedName>
</protein>
<sequence length="861" mass="96497">MGFQRPICHLTLLSQEVLQFEISSKQTVDSALLAANKKLFIDESNFIFFALYYLDSEGQIQWLNPVDRFIDILAPRDSNGQICLFHGVRFFPLSCLSIMDSNTVMQFFFDARLQFMKGALSMEFNDFCVCSAILVVQKASECILEFHEVTRIFDEELSPPKLLLRQYDASLSEIHEAIYDHVLRLKNFSSAELITRFLKHCQTSISFGSVFYKLKDTQNHDLLFAVNSSAIIIFEEKNIYNPKKVLPFSNVDDIQCSEDSLVVTSRNCQGHDLNYDSHYEGTQTLPSSSLKKLRFKCVSTHICRKIWSATVAQHKFYRSLIGETSYENSEYNLKRLTERLSEFLASSSTVFTSSSSLGSFRSDSISSMRSRLNEKPGCSEVPIVSHERTREEKERDLQLYYRLKADVKLIEDELIEQLEELKGLCIEEANITGDVPKEIYMTLVPGEKIPTITKRVGTSFKLDENTIENAKAPSRVDQLQADVQLHRKIVAAAERLANDVTINKSVRKKRRKDFKAAASKLRGLEKGLYQLRLSASKPDVSEYNDLAQVPKSNTGSGFSLNNLRYWPNFITPKLGSVAKSCPTTPRGSIQDMSAEEVDKLSIGKAFAFRRGPAERTAQKMSAMSLTAEQRRSSGALPPLIPQRKHTSASLGSCQIDGISLSRQSSSNYIPESPTYSNIGYQSSVPYRSAYRQSNFPTFHEKLGHTTRSRSISNYSDAVHKTDFSIQKTYVVPYERKETDSGILAAGYSTSSLDRRMLRTRPSSMASSNTHLRDSTSSGVSSASSFTGSPSMMSRTTTFPVASDINGLSSTTALEMSISASRIQPTSKNVDHLLSSISSRAAIHFKNSNLLLSPSKKTATMV</sequence>
<dbReference type="InterPro" id="IPR000299">
    <property type="entry name" value="FERM_domain"/>
</dbReference>
<feature type="compositionally biased region" description="Low complexity" evidence="4">
    <location>
        <begin position="774"/>
        <end position="792"/>
    </location>
</feature>
<dbReference type="Pfam" id="PF09380">
    <property type="entry name" value="FERM_C"/>
    <property type="match status" value="1"/>
</dbReference>
<dbReference type="PROSITE" id="PS50057">
    <property type="entry name" value="FERM_3"/>
    <property type="match status" value="1"/>
</dbReference>
<evidence type="ECO:0000256" key="2">
    <source>
        <dbReference type="ARBA" id="ARBA00022490"/>
    </source>
</evidence>
<organism evidence="6 7">
    <name type="scientific">Bursaphelenchus xylophilus</name>
    <name type="common">Pinewood nematode worm</name>
    <name type="synonym">Aphelenchoides xylophilus</name>
    <dbReference type="NCBI Taxonomy" id="6326"/>
    <lineage>
        <taxon>Eukaryota</taxon>
        <taxon>Metazoa</taxon>
        <taxon>Ecdysozoa</taxon>
        <taxon>Nematoda</taxon>
        <taxon>Chromadorea</taxon>
        <taxon>Rhabditida</taxon>
        <taxon>Tylenchina</taxon>
        <taxon>Tylenchomorpha</taxon>
        <taxon>Aphelenchoidea</taxon>
        <taxon>Aphelenchoididae</taxon>
        <taxon>Bursaphelenchus</taxon>
    </lineage>
</organism>
<dbReference type="PANTHER" id="PTHR46079:SF2">
    <property type="entry name" value="FERM DOMAIN-CONTAINING PROTEIN"/>
    <property type="match status" value="1"/>
</dbReference>
<name>A0A1I7S338_BURXY</name>
<evidence type="ECO:0000259" key="5">
    <source>
        <dbReference type="PROSITE" id="PS50057"/>
    </source>
</evidence>
<dbReference type="Pfam" id="PF11819">
    <property type="entry name" value="CUPID"/>
    <property type="match status" value="1"/>
</dbReference>
<dbReference type="Proteomes" id="UP000095284">
    <property type="component" value="Unplaced"/>
</dbReference>
<keyword evidence="3" id="KW-0175">Coiled coil</keyword>
<dbReference type="CDD" id="cd01765">
    <property type="entry name" value="FERM_F0_F1"/>
    <property type="match status" value="1"/>
</dbReference>
<feature type="compositionally biased region" description="Polar residues" evidence="4">
    <location>
        <begin position="760"/>
        <end position="769"/>
    </location>
</feature>
<feature type="domain" description="FERM" evidence="5">
    <location>
        <begin position="6"/>
        <end position="321"/>
    </location>
</feature>
<evidence type="ECO:0000256" key="1">
    <source>
        <dbReference type="ARBA" id="ARBA00004496"/>
    </source>
</evidence>
<evidence type="ECO:0000313" key="7">
    <source>
        <dbReference type="WBParaSite" id="BXY_0741800.1"/>
    </source>
</evidence>
<evidence type="ECO:0000313" key="6">
    <source>
        <dbReference type="Proteomes" id="UP000095284"/>
    </source>
</evidence>
<dbReference type="PANTHER" id="PTHR46079">
    <property type="entry name" value="FERM DOMAIN-CONTAINING PROTEIN 4"/>
    <property type="match status" value="1"/>
</dbReference>
<evidence type="ECO:0000256" key="3">
    <source>
        <dbReference type="ARBA" id="ARBA00023054"/>
    </source>
</evidence>
<dbReference type="eggNOG" id="KOG3529">
    <property type="taxonomic scope" value="Eukaryota"/>
</dbReference>
<dbReference type="InterPro" id="IPR021774">
    <property type="entry name" value="CUPID"/>
</dbReference>
<dbReference type="GO" id="GO:0090162">
    <property type="term" value="P:establishment of epithelial cell polarity"/>
    <property type="evidence" value="ECO:0007669"/>
    <property type="project" value="InterPro"/>
</dbReference>
<evidence type="ECO:0000256" key="4">
    <source>
        <dbReference type="SAM" id="MobiDB-lite"/>
    </source>
</evidence>
<keyword evidence="2" id="KW-0963">Cytoplasm</keyword>
<dbReference type="InterPro" id="IPR011993">
    <property type="entry name" value="PH-like_dom_sf"/>
</dbReference>